<dbReference type="GO" id="GO:0005634">
    <property type="term" value="C:nucleus"/>
    <property type="evidence" value="ECO:0007669"/>
    <property type="project" value="InterPro"/>
</dbReference>
<dbReference type="OrthoDB" id="5857104at2759"/>
<name>A0A0L0FE38_9EUKA</name>
<reference evidence="2 3" key="1">
    <citation type="submission" date="2011-02" db="EMBL/GenBank/DDBJ databases">
        <title>The Genome Sequence of Sphaeroforma arctica JP610.</title>
        <authorList>
            <consortium name="The Broad Institute Genome Sequencing Platform"/>
            <person name="Russ C."/>
            <person name="Cuomo C."/>
            <person name="Young S.K."/>
            <person name="Zeng Q."/>
            <person name="Gargeya S."/>
            <person name="Alvarado L."/>
            <person name="Berlin A."/>
            <person name="Chapman S.B."/>
            <person name="Chen Z."/>
            <person name="Freedman E."/>
            <person name="Gellesch M."/>
            <person name="Goldberg J."/>
            <person name="Griggs A."/>
            <person name="Gujja S."/>
            <person name="Heilman E."/>
            <person name="Heiman D."/>
            <person name="Howarth C."/>
            <person name="Mehta T."/>
            <person name="Neiman D."/>
            <person name="Pearson M."/>
            <person name="Roberts A."/>
            <person name="Saif S."/>
            <person name="Shea T."/>
            <person name="Shenoy N."/>
            <person name="Sisk P."/>
            <person name="Stolte C."/>
            <person name="Sykes S."/>
            <person name="White J."/>
            <person name="Yandava C."/>
            <person name="Burger G."/>
            <person name="Gray M.W."/>
            <person name="Holland P.W.H."/>
            <person name="King N."/>
            <person name="Lang F.B.F."/>
            <person name="Roger A.J."/>
            <person name="Ruiz-Trillo I."/>
            <person name="Haas B."/>
            <person name="Nusbaum C."/>
            <person name="Birren B."/>
        </authorList>
    </citation>
    <scope>NUCLEOTIDE SEQUENCE [LARGE SCALE GENOMIC DNA]</scope>
    <source>
        <strain evidence="2 3">JP610</strain>
    </source>
</reference>
<dbReference type="RefSeq" id="XP_014148934.1">
    <property type="nucleotide sequence ID" value="XM_014293459.1"/>
</dbReference>
<accession>A0A0L0FE38</accession>
<feature type="domain" description="SLIDE" evidence="1">
    <location>
        <begin position="28"/>
        <end position="142"/>
    </location>
</feature>
<feature type="non-terminal residue" evidence="2">
    <location>
        <position position="1"/>
    </location>
</feature>
<dbReference type="GO" id="GO:0003677">
    <property type="term" value="F:DNA binding"/>
    <property type="evidence" value="ECO:0007669"/>
    <property type="project" value="InterPro"/>
</dbReference>
<evidence type="ECO:0000313" key="3">
    <source>
        <dbReference type="Proteomes" id="UP000054560"/>
    </source>
</evidence>
<keyword evidence="3" id="KW-1185">Reference proteome</keyword>
<protein>
    <recommendedName>
        <fullName evidence="1">SLIDE domain-containing protein</fullName>
    </recommendedName>
</protein>
<proteinExistence type="predicted"/>
<dbReference type="EMBL" id="KQ243898">
    <property type="protein sequence ID" value="KNC75032.1"/>
    <property type="molecule type" value="Genomic_DNA"/>
</dbReference>
<organism evidence="2 3">
    <name type="scientific">Sphaeroforma arctica JP610</name>
    <dbReference type="NCBI Taxonomy" id="667725"/>
    <lineage>
        <taxon>Eukaryota</taxon>
        <taxon>Ichthyosporea</taxon>
        <taxon>Ichthyophonida</taxon>
        <taxon>Sphaeroforma</taxon>
    </lineage>
</organism>
<dbReference type="eggNOG" id="KOG0385">
    <property type="taxonomic scope" value="Eukaryota"/>
</dbReference>
<dbReference type="SUPFAM" id="SSF46689">
    <property type="entry name" value="Homeodomain-like"/>
    <property type="match status" value="1"/>
</dbReference>
<dbReference type="GO" id="GO:0006338">
    <property type="term" value="P:chromatin remodeling"/>
    <property type="evidence" value="ECO:0007669"/>
    <property type="project" value="InterPro"/>
</dbReference>
<dbReference type="Proteomes" id="UP000054560">
    <property type="component" value="Unassembled WGS sequence"/>
</dbReference>
<dbReference type="InterPro" id="IPR009057">
    <property type="entry name" value="Homeodomain-like_sf"/>
</dbReference>
<dbReference type="Gene3D" id="1.10.10.60">
    <property type="entry name" value="Homeodomain-like"/>
    <property type="match status" value="2"/>
</dbReference>
<dbReference type="InterPro" id="IPR015195">
    <property type="entry name" value="SLIDE"/>
</dbReference>
<sequence length="156" mass="18580">DLQTKTAEEVEAYSKVLWKRYKEIPDWEQWVSKIEKGEEAIHKREATEQALMDKVASYKDPFNTLQVPYTTSTGNKSYNTEEDRFMICMLAKLGLNTEMVYDSILREIRMAPQFRFDWFIKSRLNTDIQKRCNQLLIMLEKEIEENAGNKSKKQRR</sequence>
<dbReference type="AlphaFoldDB" id="A0A0L0FE38"/>
<dbReference type="STRING" id="667725.A0A0L0FE38"/>
<dbReference type="Pfam" id="PF09111">
    <property type="entry name" value="SLIDE"/>
    <property type="match status" value="1"/>
</dbReference>
<evidence type="ECO:0000313" key="2">
    <source>
        <dbReference type="EMBL" id="KNC75032.1"/>
    </source>
</evidence>
<dbReference type="GeneID" id="25912941"/>
<evidence type="ECO:0000259" key="1">
    <source>
        <dbReference type="Pfam" id="PF09111"/>
    </source>
</evidence>
<gene>
    <name evidence="2" type="ORF">SARC_12437</name>
</gene>